<organism evidence="1 2">
    <name type="scientific">Discina gigas</name>
    <dbReference type="NCBI Taxonomy" id="1032678"/>
    <lineage>
        <taxon>Eukaryota</taxon>
        <taxon>Fungi</taxon>
        <taxon>Dikarya</taxon>
        <taxon>Ascomycota</taxon>
        <taxon>Pezizomycotina</taxon>
        <taxon>Pezizomycetes</taxon>
        <taxon>Pezizales</taxon>
        <taxon>Discinaceae</taxon>
        <taxon>Discina</taxon>
    </lineage>
</organism>
<comment type="caution">
    <text evidence="1">The sequence shown here is derived from an EMBL/GenBank/DDBJ whole genome shotgun (WGS) entry which is preliminary data.</text>
</comment>
<accession>A0ABR3GH71</accession>
<gene>
    <name evidence="1" type="ORF">Q9L58_005908</name>
</gene>
<dbReference type="Proteomes" id="UP001447188">
    <property type="component" value="Unassembled WGS sequence"/>
</dbReference>
<name>A0ABR3GH71_9PEZI</name>
<sequence length="229" mass="25235">MAEHSTHKPCTTCSEAATVLKAAVALVSANTNISAELALLREEVGRLAAACQPPEETPASADTQTTTTNPLVAERIVITGDGSGAESPEVYQEMIARGWTGRLGRTHMLEVDLMSVPARMELDCYLRRTIHKMFPVGGTYVTINPDTVFATLAVFGLRLEDRGPLADVTIYNDQNNVDKPSISRMQNWCALYLRRGDNYNDYWRGSAMETLIELARYRGLFNSEGFLKG</sequence>
<evidence type="ECO:0000313" key="1">
    <source>
        <dbReference type="EMBL" id="KAL0635183.1"/>
    </source>
</evidence>
<keyword evidence="2" id="KW-1185">Reference proteome</keyword>
<dbReference type="EMBL" id="JBBBZM010000076">
    <property type="protein sequence ID" value="KAL0635183.1"/>
    <property type="molecule type" value="Genomic_DNA"/>
</dbReference>
<evidence type="ECO:0000313" key="2">
    <source>
        <dbReference type="Proteomes" id="UP001447188"/>
    </source>
</evidence>
<protein>
    <submittedName>
        <fullName evidence="1">Uncharacterized protein</fullName>
    </submittedName>
</protein>
<reference evidence="1 2" key="1">
    <citation type="submission" date="2024-02" db="EMBL/GenBank/DDBJ databases">
        <title>Discinaceae phylogenomics.</title>
        <authorList>
            <person name="Dirks A.C."/>
            <person name="James T.Y."/>
        </authorList>
    </citation>
    <scope>NUCLEOTIDE SEQUENCE [LARGE SCALE GENOMIC DNA]</scope>
    <source>
        <strain evidence="1 2">ACD0624</strain>
    </source>
</reference>
<proteinExistence type="predicted"/>